<dbReference type="Proteomes" id="UP000298458">
    <property type="component" value="Unassembled WGS sequence"/>
</dbReference>
<feature type="transmembrane region" description="Helical" evidence="1">
    <location>
        <begin position="6"/>
        <end position="24"/>
    </location>
</feature>
<dbReference type="Pfam" id="PF14108">
    <property type="entry name" value="ABA4-like"/>
    <property type="match status" value="1"/>
</dbReference>
<dbReference type="EMBL" id="RQET01000004">
    <property type="protein sequence ID" value="TGK11634.1"/>
    <property type="molecule type" value="Genomic_DNA"/>
</dbReference>
<gene>
    <name evidence="2" type="ORF">EHO60_04875</name>
</gene>
<evidence type="ECO:0000313" key="2">
    <source>
        <dbReference type="EMBL" id="TGK11634.1"/>
    </source>
</evidence>
<keyword evidence="1" id="KW-0472">Membrane</keyword>
<sequence>MTPELLFTISNRFALVGWILLAFFPNLKITRILVRNGIWSAILSVGYLLILGTHLGAEGGFQSLSGVSTLFSNPWILLGGWVHYLAFDLFLGVWESKETEAIGLSRWVLIPCLFLTLMFGPIGFLIFFVIRLVKGGIHVGI</sequence>
<evidence type="ECO:0000313" key="3">
    <source>
        <dbReference type="Proteomes" id="UP000298458"/>
    </source>
</evidence>
<dbReference type="OrthoDB" id="345237at2"/>
<reference evidence="2" key="1">
    <citation type="journal article" date="2019" name="PLoS Negl. Trop. Dis.">
        <title>Revisiting the worldwide diversity of Leptospira species in the environment.</title>
        <authorList>
            <person name="Vincent A.T."/>
            <person name="Schiettekatte O."/>
            <person name="Bourhy P."/>
            <person name="Veyrier F.J."/>
            <person name="Picardeau M."/>
        </authorList>
    </citation>
    <scope>NUCLEOTIDE SEQUENCE [LARGE SCALE GENOMIC DNA]</scope>
    <source>
        <strain evidence="2">SSW15</strain>
    </source>
</reference>
<organism evidence="2 3">
    <name type="scientific">Leptospira fletcheri</name>
    <dbReference type="NCBI Taxonomy" id="2484981"/>
    <lineage>
        <taxon>Bacteria</taxon>
        <taxon>Pseudomonadati</taxon>
        <taxon>Spirochaetota</taxon>
        <taxon>Spirochaetia</taxon>
        <taxon>Leptospirales</taxon>
        <taxon>Leptospiraceae</taxon>
        <taxon>Leptospira</taxon>
    </lineage>
</organism>
<accession>A0A4R9GG21</accession>
<keyword evidence="1" id="KW-1133">Transmembrane helix</keyword>
<protein>
    <submittedName>
        <fullName evidence="2">DUF4281 domain-containing protein</fullName>
    </submittedName>
</protein>
<feature type="transmembrane region" description="Helical" evidence="1">
    <location>
        <begin position="106"/>
        <end position="130"/>
    </location>
</feature>
<proteinExistence type="predicted"/>
<keyword evidence="1" id="KW-0812">Transmembrane</keyword>
<dbReference type="AlphaFoldDB" id="A0A4R9GG21"/>
<evidence type="ECO:0000256" key="1">
    <source>
        <dbReference type="SAM" id="Phobius"/>
    </source>
</evidence>
<keyword evidence="3" id="KW-1185">Reference proteome</keyword>
<feature type="transmembrane region" description="Helical" evidence="1">
    <location>
        <begin position="36"/>
        <end position="55"/>
    </location>
</feature>
<comment type="caution">
    <text evidence="2">The sequence shown here is derived from an EMBL/GenBank/DDBJ whole genome shotgun (WGS) entry which is preliminary data.</text>
</comment>
<feature type="transmembrane region" description="Helical" evidence="1">
    <location>
        <begin position="75"/>
        <end position="94"/>
    </location>
</feature>
<dbReference type="InterPro" id="IPR025461">
    <property type="entry name" value="ABA4-like"/>
</dbReference>
<dbReference type="RefSeq" id="WP_135767038.1">
    <property type="nucleotide sequence ID" value="NZ_RQET01000004.1"/>
</dbReference>
<name>A0A4R9GG21_9LEPT</name>